<name>A0AAW9D6K1_BURTH</name>
<dbReference type="AlphaFoldDB" id="A0AAW9D6K1"/>
<gene>
    <name evidence="2" type="ORF">C7S16_0042</name>
</gene>
<sequence length="59" mass="6579">MKRLSAAANASVAARASCNRSECRRARATPQQAASRRRRMDNRQRAGEKPHDTRTPFPG</sequence>
<feature type="compositionally biased region" description="Basic and acidic residues" evidence="1">
    <location>
        <begin position="41"/>
        <end position="59"/>
    </location>
</feature>
<comment type="caution">
    <text evidence="2">The sequence shown here is derived from an EMBL/GenBank/DDBJ whole genome shotgun (WGS) entry which is preliminary data.</text>
</comment>
<feature type="region of interest" description="Disordered" evidence="1">
    <location>
        <begin position="1"/>
        <end position="59"/>
    </location>
</feature>
<dbReference type="EMBL" id="QXCT01000002">
    <property type="protein sequence ID" value="MDW9257407.1"/>
    <property type="molecule type" value="Genomic_DNA"/>
</dbReference>
<evidence type="ECO:0000313" key="3">
    <source>
        <dbReference type="Proteomes" id="UP001272137"/>
    </source>
</evidence>
<organism evidence="2 3">
    <name type="scientific">Burkholderia thailandensis</name>
    <dbReference type="NCBI Taxonomy" id="57975"/>
    <lineage>
        <taxon>Bacteria</taxon>
        <taxon>Pseudomonadati</taxon>
        <taxon>Pseudomonadota</taxon>
        <taxon>Betaproteobacteria</taxon>
        <taxon>Burkholderiales</taxon>
        <taxon>Burkholderiaceae</taxon>
        <taxon>Burkholderia</taxon>
        <taxon>pseudomallei group</taxon>
    </lineage>
</organism>
<proteinExistence type="predicted"/>
<evidence type="ECO:0000313" key="2">
    <source>
        <dbReference type="EMBL" id="MDW9257407.1"/>
    </source>
</evidence>
<accession>A0AAW9D6K1</accession>
<reference evidence="2" key="1">
    <citation type="submission" date="2018-08" db="EMBL/GenBank/DDBJ databases">
        <title>Identification of Burkholderia cepacia strains that express a Burkholderia pseudomallei-like capsular polysaccharide.</title>
        <authorList>
            <person name="Burtnick M.N."/>
            <person name="Vongsouvath M."/>
            <person name="Newton P."/>
            <person name="Wuthiekanun V."/>
            <person name="Limmathurotsakul D."/>
            <person name="Brett P.J."/>
            <person name="Chantratita N."/>
            <person name="Dance D.A."/>
        </authorList>
    </citation>
    <scope>NUCLEOTIDE SEQUENCE</scope>
    <source>
        <strain evidence="2">SBXCC001</strain>
    </source>
</reference>
<evidence type="ECO:0000256" key="1">
    <source>
        <dbReference type="SAM" id="MobiDB-lite"/>
    </source>
</evidence>
<protein>
    <submittedName>
        <fullName evidence="2">Thiamine-phosphate pyrophosphorylase</fullName>
    </submittedName>
</protein>
<feature type="compositionally biased region" description="Low complexity" evidence="1">
    <location>
        <begin position="1"/>
        <end position="20"/>
    </location>
</feature>
<dbReference type="Proteomes" id="UP001272137">
    <property type="component" value="Unassembled WGS sequence"/>
</dbReference>